<dbReference type="InterPro" id="IPR002220">
    <property type="entry name" value="DapA-like"/>
</dbReference>
<accession>A0A427YR57</accession>
<dbReference type="Gene3D" id="3.20.20.70">
    <property type="entry name" value="Aldolase class I"/>
    <property type="match status" value="1"/>
</dbReference>
<dbReference type="SUPFAM" id="SSF51569">
    <property type="entry name" value="Aldolase"/>
    <property type="match status" value="1"/>
</dbReference>
<dbReference type="GO" id="GO:0008840">
    <property type="term" value="F:4-hydroxy-tetrahydrodipicolinate synthase activity"/>
    <property type="evidence" value="ECO:0007669"/>
    <property type="project" value="TreeGrafter"/>
</dbReference>
<evidence type="ECO:0000256" key="1">
    <source>
        <dbReference type="ARBA" id="ARBA00023239"/>
    </source>
</evidence>
<dbReference type="Proteomes" id="UP000279259">
    <property type="component" value="Unassembled WGS sequence"/>
</dbReference>
<dbReference type="AlphaFoldDB" id="A0A427YR57"/>
<dbReference type="Pfam" id="PF00701">
    <property type="entry name" value="DHDPS"/>
    <property type="match status" value="1"/>
</dbReference>
<dbReference type="PRINTS" id="PR00146">
    <property type="entry name" value="DHPICSNTHASE"/>
</dbReference>
<dbReference type="PANTHER" id="PTHR12128:SF66">
    <property type="entry name" value="4-HYDROXY-2-OXOGLUTARATE ALDOLASE, MITOCHONDRIAL"/>
    <property type="match status" value="1"/>
</dbReference>
<evidence type="ECO:0000313" key="2">
    <source>
        <dbReference type="EMBL" id="RSH93594.1"/>
    </source>
</evidence>
<dbReference type="SMART" id="SM01130">
    <property type="entry name" value="DHDPS"/>
    <property type="match status" value="1"/>
</dbReference>
<evidence type="ECO:0000313" key="3">
    <source>
        <dbReference type="Proteomes" id="UP000279259"/>
    </source>
</evidence>
<evidence type="ECO:0008006" key="4">
    <source>
        <dbReference type="Google" id="ProtNLM"/>
    </source>
</evidence>
<organism evidence="2 3">
    <name type="scientific">Saitozyma podzolica</name>
    <dbReference type="NCBI Taxonomy" id="1890683"/>
    <lineage>
        <taxon>Eukaryota</taxon>
        <taxon>Fungi</taxon>
        <taxon>Dikarya</taxon>
        <taxon>Basidiomycota</taxon>
        <taxon>Agaricomycotina</taxon>
        <taxon>Tremellomycetes</taxon>
        <taxon>Tremellales</taxon>
        <taxon>Trimorphomycetaceae</taxon>
        <taxon>Saitozyma</taxon>
    </lineage>
</organism>
<proteinExistence type="predicted"/>
<reference evidence="2 3" key="1">
    <citation type="submission" date="2018-11" db="EMBL/GenBank/DDBJ databases">
        <title>Genome sequence of Saitozyma podzolica DSM 27192.</title>
        <authorList>
            <person name="Aliyu H."/>
            <person name="Gorte O."/>
            <person name="Ochsenreither K."/>
        </authorList>
    </citation>
    <scope>NUCLEOTIDE SEQUENCE [LARGE SCALE GENOMIC DNA]</scope>
    <source>
        <strain evidence="2 3">DSM 27192</strain>
    </source>
</reference>
<keyword evidence="3" id="KW-1185">Reference proteome</keyword>
<dbReference type="EMBL" id="RSCD01000003">
    <property type="protein sequence ID" value="RSH93594.1"/>
    <property type="molecule type" value="Genomic_DNA"/>
</dbReference>
<sequence length="360" mass="37667">MTVPISTTAARGKALPGGIYCPSISFFKPTAAQELDLDTYTKHMEFLAKAGVHGVVVLGSTAEAVALTRDERKQLIRVSKETFAAIGNPGAIIAGTGSAQSTQEAIELSAEAASAGAEFALILPPSYYPGAMTPAAIQEFFEDVADASPIPVIIYSYPAVSSGIVMDTDLVRRLAKHPNIVGIKHTDHEVGRIAREASIKSYGSPFTIVGGASDYLLGALAVGGKGAITGMANVTPRVIAKAYELYEAGQHAEAVELAGLISRSEWALGKGGILGTKYGIQWSNSYPSSAALARKPLPLVPESTKQNIEQELAEIVALEHQLEKDGYVGLGLGAHKATTNGKLNGKADLLDTIKQKVAAL</sequence>
<dbReference type="InterPro" id="IPR013785">
    <property type="entry name" value="Aldolase_TIM"/>
</dbReference>
<dbReference type="PANTHER" id="PTHR12128">
    <property type="entry name" value="DIHYDRODIPICOLINATE SYNTHASE"/>
    <property type="match status" value="1"/>
</dbReference>
<comment type="caution">
    <text evidence="2">The sequence shown here is derived from an EMBL/GenBank/DDBJ whole genome shotgun (WGS) entry which is preliminary data.</text>
</comment>
<gene>
    <name evidence="2" type="ORF">EHS25_006239</name>
</gene>
<dbReference type="CDD" id="cd00408">
    <property type="entry name" value="DHDPS-like"/>
    <property type="match status" value="1"/>
</dbReference>
<keyword evidence="1" id="KW-0456">Lyase</keyword>
<dbReference type="STRING" id="1890683.A0A427YR57"/>
<name>A0A427YR57_9TREE</name>
<dbReference type="OrthoDB" id="191315at2759"/>
<protein>
    <recommendedName>
        <fullName evidence="4">4-hydroxy-2-oxoglutarate aldolase, mitochondrial</fullName>
    </recommendedName>
</protein>